<dbReference type="FunFam" id="3.90.1560.10:FF:000001">
    <property type="entry name" value="Probable 2-phosphosulfolactate phosphatase"/>
    <property type="match status" value="1"/>
</dbReference>
<keyword evidence="5 8" id="KW-0378">Hydrolase</keyword>
<comment type="similarity">
    <text evidence="2">Belongs to the ComB family.</text>
</comment>
<evidence type="ECO:0000256" key="3">
    <source>
        <dbReference type="ARBA" id="ARBA00012953"/>
    </source>
</evidence>
<comment type="cofactor">
    <cofactor evidence="1">
        <name>Mg(2+)</name>
        <dbReference type="ChEBI" id="CHEBI:18420"/>
    </cofactor>
</comment>
<reference evidence="8 9" key="1">
    <citation type="submission" date="2019-02" db="EMBL/GenBank/DDBJ databases">
        <title>Deep-cultivation of Planctomycetes and their phenomic and genomic characterization uncovers novel biology.</title>
        <authorList>
            <person name="Wiegand S."/>
            <person name="Jogler M."/>
            <person name="Boedeker C."/>
            <person name="Pinto D."/>
            <person name="Vollmers J."/>
            <person name="Rivas-Marin E."/>
            <person name="Kohn T."/>
            <person name="Peeters S.H."/>
            <person name="Heuer A."/>
            <person name="Rast P."/>
            <person name="Oberbeckmann S."/>
            <person name="Bunk B."/>
            <person name="Jeske O."/>
            <person name="Meyerdierks A."/>
            <person name="Storesund J.E."/>
            <person name="Kallscheuer N."/>
            <person name="Luecker S."/>
            <person name="Lage O.M."/>
            <person name="Pohl T."/>
            <person name="Merkel B.J."/>
            <person name="Hornburger P."/>
            <person name="Mueller R.-W."/>
            <person name="Bruemmer F."/>
            <person name="Labrenz M."/>
            <person name="Spormann A.M."/>
            <person name="Op Den Camp H."/>
            <person name="Overmann J."/>
            <person name="Amann R."/>
            <person name="Jetten M.S.M."/>
            <person name="Mascher T."/>
            <person name="Medema M.H."/>
            <person name="Devos D.P."/>
            <person name="Kaster A.-K."/>
            <person name="Ovreas L."/>
            <person name="Rohde M."/>
            <person name="Galperin M.Y."/>
            <person name="Jogler C."/>
        </authorList>
    </citation>
    <scope>NUCLEOTIDE SEQUENCE [LARGE SCALE GENOMIC DNA]</scope>
    <source>
        <strain evidence="8 9">CA85</strain>
    </source>
</reference>
<dbReference type="SUPFAM" id="SSF142823">
    <property type="entry name" value="ComB-like"/>
    <property type="match status" value="1"/>
</dbReference>
<keyword evidence="6" id="KW-0460">Magnesium</keyword>
<proteinExistence type="inferred from homology"/>
<accession>A0A5C5X9V9</accession>
<dbReference type="InterPro" id="IPR036702">
    <property type="entry name" value="ComB-like_sf"/>
</dbReference>
<evidence type="ECO:0000256" key="6">
    <source>
        <dbReference type="ARBA" id="ARBA00022842"/>
    </source>
</evidence>
<evidence type="ECO:0000256" key="7">
    <source>
        <dbReference type="ARBA" id="ARBA00033711"/>
    </source>
</evidence>
<sequence length="305" mass="32226">MYTLTTSASTCEPNPNRTDINLMQIETWLSPTAVGPHERERARVAVVIDVLRATTVVTTALAAGARSVTTCLDVSDAFAMQQQAAEASKPLLCGERECRRIDGFDFGNSPSEYSPAGVGERELVMTTTNGTRAIDAAADCDVMFLACFANLSAVADAIIAEVSSDDASQASNPELAGSEPPQTSGVVRIVCAGTNGAITSEDVLLAGALIAVCHRKLSDTSRFYDGPVQLANDSGSIALAAWQHCITHDKVVDADSLARRLAMTAGGQNLIAAGYENDLVDCGSIDVFEQVPRRDQLTPPRFVSQ</sequence>
<evidence type="ECO:0000256" key="1">
    <source>
        <dbReference type="ARBA" id="ARBA00001946"/>
    </source>
</evidence>
<dbReference type="Pfam" id="PF04029">
    <property type="entry name" value="2-ph_phosp"/>
    <property type="match status" value="1"/>
</dbReference>
<dbReference type="EMBL" id="SJPK01000011">
    <property type="protein sequence ID" value="TWT59191.1"/>
    <property type="molecule type" value="Genomic_DNA"/>
</dbReference>
<gene>
    <name evidence="8" type="primary">comB</name>
    <name evidence="8" type="ORF">CA85_38870</name>
</gene>
<keyword evidence="9" id="KW-1185">Reference proteome</keyword>
<dbReference type="GO" id="GO:0000287">
    <property type="term" value="F:magnesium ion binding"/>
    <property type="evidence" value="ECO:0007669"/>
    <property type="project" value="InterPro"/>
</dbReference>
<evidence type="ECO:0000256" key="2">
    <source>
        <dbReference type="ARBA" id="ARBA00009997"/>
    </source>
</evidence>
<evidence type="ECO:0000256" key="5">
    <source>
        <dbReference type="ARBA" id="ARBA00022801"/>
    </source>
</evidence>
<dbReference type="PANTHER" id="PTHR37311">
    <property type="entry name" value="2-PHOSPHOSULFOLACTATE PHOSPHATASE-RELATED"/>
    <property type="match status" value="1"/>
</dbReference>
<organism evidence="8 9">
    <name type="scientific">Allorhodopirellula solitaria</name>
    <dbReference type="NCBI Taxonomy" id="2527987"/>
    <lineage>
        <taxon>Bacteria</taxon>
        <taxon>Pseudomonadati</taxon>
        <taxon>Planctomycetota</taxon>
        <taxon>Planctomycetia</taxon>
        <taxon>Pirellulales</taxon>
        <taxon>Pirellulaceae</taxon>
        <taxon>Allorhodopirellula</taxon>
    </lineage>
</organism>
<evidence type="ECO:0000313" key="8">
    <source>
        <dbReference type="EMBL" id="TWT59191.1"/>
    </source>
</evidence>
<dbReference type="GO" id="GO:0050532">
    <property type="term" value="F:2-phosphosulfolactate phosphatase activity"/>
    <property type="evidence" value="ECO:0007669"/>
    <property type="project" value="UniProtKB-EC"/>
</dbReference>
<dbReference type="AlphaFoldDB" id="A0A5C5X9V9"/>
<dbReference type="InterPro" id="IPR005238">
    <property type="entry name" value="ComB-like"/>
</dbReference>
<protein>
    <recommendedName>
        <fullName evidence="4">Probable 2-phosphosulfolactate phosphatase</fullName>
        <ecNumber evidence="3">3.1.3.71</ecNumber>
    </recommendedName>
</protein>
<evidence type="ECO:0000256" key="4">
    <source>
        <dbReference type="ARBA" id="ARBA00021948"/>
    </source>
</evidence>
<evidence type="ECO:0000313" key="9">
    <source>
        <dbReference type="Proteomes" id="UP000318053"/>
    </source>
</evidence>
<comment type="catalytic activity">
    <reaction evidence="7">
        <text>(2R)-O-phospho-3-sulfolactate + H2O = (2R)-3-sulfolactate + phosphate</text>
        <dbReference type="Rhea" id="RHEA:23416"/>
        <dbReference type="ChEBI" id="CHEBI:15377"/>
        <dbReference type="ChEBI" id="CHEBI:15597"/>
        <dbReference type="ChEBI" id="CHEBI:43474"/>
        <dbReference type="ChEBI" id="CHEBI:58738"/>
        <dbReference type="EC" id="3.1.3.71"/>
    </reaction>
</comment>
<dbReference type="EC" id="3.1.3.71" evidence="3"/>
<dbReference type="Proteomes" id="UP000318053">
    <property type="component" value="Unassembled WGS sequence"/>
</dbReference>
<name>A0A5C5X9V9_9BACT</name>
<dbReference type="Gene3D" id="3.90.1560.10">
    <property type="entry name" value="ComB-like"/>
    <property type="match status" value="1"/>
</dbReference>
<dbReference type="PANTHER" id="PTHR37311:SF1">
    <property type="entry name" value="2-PHOSPHOSULFOLACTATE PHOSPHATASE-RELATED"/>
    <property type="match status" value="1"/>
</dbReference>
<dbReference type="GO" id="GO:0050545">
    <property type="term" value="F:sulfopyruvate decarboxylase activity"/>
    <property type="evidence" value="ECO:0007669"/>
    <property type="project" value="TreeGrafter"/>
</dbReference>
<comment type="caution">
    <text evidence="8">The sequence shown here is derived from an EMBL/GenBank/DDBJ whole genome shotgun (WGS) entry which is preliminary data.</text>
</comment>